<sequence>MRIALGVEYQGGAYCGWQYQDHCDSVQKYLQSALSFIADEPIEVHCAGRTDTGVHAIGQVVHFETKSTRLGRAWVQGTNTKLPYDIRVAWARTVSDDFHARFSAVARQYRYVIFNRPVHSAVLSGRVTWERLPLDEMAMHKAAQTLVGEHDFSSFRAAGCQANHAIREVQSVQVSRHDDFVFVDIQANAFLHHMVRNIVGTLLEVGRGEKQGEWLQTLLDKQDRTQAGVTAPAEGLYFVNAIYPDKFDMPKTELDAVLWQG</sequence>
<evidence type="ECO:0000256" key="3">
    <source>
        <dbReference type="ARBA" id="ARBA00023235"/>
    </source>
</evidence>
<gene>
    <name evidence="4" type="primary">truA</name>
    <name evidence="9" type="ORF">EI16_04175</name>
</gene>
<dbReference type="HAMAP" id="MF_00171">
    <property type="entry name" value="TruA"/>
    <property type="match status" value="1"/>
</dbReference>
<proteinExistence type="inferred from homology"/>
<dbReference type="STRING" id="28885.EI16_04175"/>
<dbReference type="NCBIfam" id="TIGR00071">
    <property type="entry name" value="hisT_truA"/>
    <property type="match status" value="1"/>
</dbReference>
<comment type="catalytic activity">
    <reaction evidence="4 7">
        <text>uridine(38/39/40) in tRNA = pseudouridine(38/39/40) in tRNA</text>
        <dbReference type="Rhea" id="RHEA:22376"/>
        <dbReference type="Rhea" id="RHEA-COMP:10085"/>
        <dbReference type="Rhea" id="RHEA-COMP:10087"/>
        <dbReference type="ChEBI" id="CHEBI:65314"/>
        <dbReference type="ChEBI" id="CHEBI:65315"/>
        <dbReference type="EC" id="5.4.99.12"/>
    </reaction>
</comment>
<evidence type="ECO:0000256" key="2">
    <source>
        <dbReference type="ARBA" id="ARBA00022694"/>
    </source>
</evidence>
<feature type="active site" description="Nucleophile" evidence="4 5">
    <location>
        <position position="51"/>
    </location>
</feature>
<comment type="similarity">
    <text evidence="1 4 7">Belongs to the tRNA pseudouridine synthase TruA family.</text>
</comment>
<evidence type="ECO:0000313" key="9">
    <source>
        <dbReference type="EMBL" id="KDN95505.1"/>
    </source>
</evidence>
<accession>A0A066ZZF2</accession>
<dbReference type="FunFam" id="3.30.70.580:FF:000001">
    <property type="entry name" value="tRNA pseudouridine synthase A"/>
    <property type="match status" value="1"/>
</dbReference>
<comment type="subunit">
    <text evidence="4">Homodimer.</text>
</comment>
<evidence type="ECO:0000256" key="5">
    <source>
        <dbReference type="PIRSR" id="PIRSR001430-1"/>
    </source>
</evidence>
<evidence type="ECO:0000256" key="1">
    <source>
        <dbReference type="ARBA" id="ARBA00009375"/>
    </source>
</evidence>
<dbReference type="Gene3D" id="3.30.70.660">
    <property type="entry name" value="Pseudouridine synthase I, catalytic domain, C-terminal subdomain"/>
    <property type="match status" value="1"/>
</dbReference>
<feature type="binding site" evidence="4 6">
    <location>
        <position position="109"/>
    </location>
    <ligand>
        <name>substrate</name>
    </ligand>
</feature>
<dbReference type="CDD" id="cd02570">
    <property type="entry name" value="PseudoU_synth_EcTruA"/>
    <property type="match status" value="1"/>
</dbReference>
<dbReference type="InterPro" id="IPR020103">
    <property type="entry name" value="PsdUridine_synth_cat_dom_sf"/>
</dbReference>
<name>A0A066ZZF2_HYDMR</name>
<keyword evidence="3 4" id="KW-0413">Isomerase</keyword>
<dbReference type="InterPro" id="IPR020097">
    <property type="entry name" value="PsdUridine_synth_TruA_a/b_dom"/>
</dbReference>
<evidence type="ECO:0000259" key="8">
    <source>
        <dbReference type="Pfam" id="PF01416"/>
    </source>
</evidence>
<dbReference type="EMBL" id="JMIU01000001">
    <property type="protein sequence ID" value="KDN95505.1"/>
    <property type="molecule type" value="Genomic_DNA"/>
</dbReference>
<evidence type="ECO:0000256" key="6">
    <source>
        <dbReference type="PIRSR" id="PIRSR001430-2"/>
    </source>
</evidence>
<dbReference type="InterPro" id="IPR020094">
    <property type="entry name" value="TruA/RsuA/RluB/E/F_N"/>
</dbReference>
<comment type="caution">
    <text evidence="4">Lacks conserved residue(s) required for the propagation of feature annotation.</text>
</comment>
<dbReference type="PANTHER" id="PTHR11142:SF0">
    <property type="entry name" value="TRNA PSEUDOURIDINE SYNTHASE-LIKE 1"/>
    <property type="match status" value="1"/>
</dbReference>
<dbReference type="AlphaFoldDB" id="A0A066ZZF2"/>
<dbReference type="GO" id="GO:0031119">
    <property type="term" value="P:tRNA pseudouridine synthesis"/>
    <property type="evidence" value="ECO:0007669"/>
    <property type="project" value="UniProtKB-UniRule"/>
</dbReference>
<dbReference type="GO" id="GO:0160147">
    <property type="term" value="F:tRNA pseudouridine(38-40) synthase activity"/>
    <property type="evidence" value="ECO:0007669"/>
    <property type="project" value="UniProtKB-EC"/>
</dbReference>
<dbReference type="RefSeq" id="WP_029909774.1">
    <property type="nucleotide sequence ID" value="NZ_AP020335.1"/>
</dbReference>
<dbReference type="InterPro" id="IPR020095">
    <property type="entry name" value="PsdUridine_synth_TruA_C"/>
</dbReference>
<dbReference type="Pfam" id="PF01416">
    <property type="entry name" value="PseudoU_synth_1"/>
    <property type="match status" value="2"/>
</dbReference>
<evidence type="ECO:0000256" key="4">
    <source>
        <dbReference type="HAMAP-Rule" id="MF_00171"/>
    </source>
</evidence>
<evidence type="ECO:0000313" key="10">
    <source>
        <dbReference type="Proteomes" id="UP000027341"/>
    </source>
</evidence>
<dbReference type="InterPro" id="IPR001406">
    <property type="entry name" value="PsdUridine_synth_TruA"/>
</dbReference>
<dbReference type="PANTHER" id="PTHR11142">
    <property type="entry name" value="PSEUDOURIDYLATE SYNTHASE"/>
    <property type="match status" value="1"/>
</dbReference>
<evidence type="ECO:0000256" key="7">
    <source>
        <dbReference type="RuleBase" id="RU003792"/>
    </source>
</evidence>
<feature type="domain" description="Pseudouridine synthase I TruA alpha/beta" evidence="8">
    <location>
        <begin position="142"/>
        <end position="244"/>
    </location>
</feature>
<reference evidence="9 10" key="1">
    <citation type="submission" date="2014-04" db="EMBL/GenBank/DDBJ databases">
        <title>Draft genome sequence of Hydrogenovibrio marinus MH-110, a model organism for aerobic H2 metabolism.</title>
        <authorList>
            <person name="Cha H.J."/>
            <person name="Jo B.H."/>
            <person name="Hwang B.H."/>
        </authorList>
    </citation>
    <scope>NUCLEOTIDE SEQUENCE [LARGE SCALE GENOMIC DNA]</scope>
    <source>
        <strain evidence="9 10">MH-110</strain>
    </source>
</reference>
<comment type="function">
    <text evidence="4">Formation of pseudouridine at positions 38, 39 and 40 in the anticodon stem and loop of transfer RNAs.</text>
</comment>
<dbReference type="PIRSF" id="PIRSF001430">
    <property type="entry name" value="tRNA_psdUrid_synth"/>
    <property type="match status" value="1"/>
</dbReference>
<organism evidence="9 10">
    <name type="scientific">Hydrogenovibrio marinus</name>
    <dbReference type="NCBI Taxonomy" id="28885"/>
    <lineage>
        <taxon>Bacteria</taxon>
        <taxon>Pseudomonadati</taxon>
        <taxon>Pseudomonadota</taxon>
        <taxon>Gammaproteobacteria</taxon>
        <taxon>Thiotrichales</taxon>
        <taxon>Piscirickettsiaceae</taxon>
        <taxon>Hydrogenovibrio</taxon>
    </lineage>
</organism>
<comment type="caution">
    <text evidence="9">The sequence shown here is derived from an EMBL/GenBank/DDBJ whole genome shotgun (WGS) entry which is preliminary data.</text>
</comment>
<keyword evidence="2 4" id="KW-0819">tRNA processing</keyword>
<keyword evidence="10" id="KW-1185">Reference proteome</keyword>
<dbReference type="GO" id="GO:0003723">
    <property type="term" value="F:RNA binding"/>
    <property type="evidence" value="ECO:0007669"/>
    <property type="project" value="InterPro"/>
</dbReference>
<feature type="domain" description="Pseudouridine synthase I TruA alpha/beta" evidence="8">
    <location>
        <begin position="8"/>
        <end position="102"/>
    </location>
</feature>
<dbReference type="Proteomes" id="UP000027341">
    <property type="component" value="Unassembled WGS sequence"/>
</dbReference>
<protein>
    <recommendedName>
        <fullName evidence="4">tRNA pseudouridine synthase A</fullName>
        <ecNumber evidence="4">5.4.99.12</ecNumber>
    </recommendedName>
    <alternativeName>
        <fullName evidence="4">tRNA pseudouridine(38-40) synthase</fullName>
    </alternativeName>
    <alternativeName>
        <fullName evidence="4">tRNA pseudouridylate synthase I</fullName>
    </alternativeName>
    <alternativeName>
        <fullName evidence="4">tRNA-uridine isomerase I</fullName>
    </alternativeName>
</protein>
<dbReference type="SUPFAM" id="SSF55120">
    <property type="entry name" value="Pseudouridine synthase"/>
    <property type="match status" value="1"/>
</dbReference>
<dbReference type="EC" id="5.4.99.12" evidence="4"/>
<dbReference type="Gene3D" id="3.30.70.580">
    <property type="entry name" value="Pseudouridine synthase I, catalytic domain, N-terminal subdomain"/>
    <property type="match status" value="1"/>
</dbReference>